<accession>A0A6A7K4K0</accession>
<dbReference type="PROSITE" id="PS50113">
    <property type="entry name" value="PAC"/>
    <property type="match status" value="1"/>
</dbReference>
<dbReference type="NCBIfam" id="TIGR00254">
    <property type="entry name" value="GGDEF"/>
    <property type="match status" value="1"/>
</dbReference>
<dbReference type="PROSITE" id="PS51832">
    <property type="entry name" value="HD_GYP"/>
    <property type="match status" value="1"/>
</dbReference>
<dbReference type="Pfam" id="PF13487">
    <property type="entry name" value="HD_5"/>
    <property type="match status" value="1"/>
</dbReference>
<evidence type="ECO:0000259" key="3">
    <source>
        <dbReference type="PROSITE" id="PS50887"/>
    </source>
</evidence>
<name>A0A6A7K4K0_9FIRM</name>
<dbReference type="InterPro" id="IPR029787">
    <property type="entry name" value="Nucleotide_cyclase"/>
</dbReference>
<dbReference type="SMART" id="SM00086">
    <property type="entry name" value="PAC"/>
    <property type="match status" value="3"/>
</dbReference>
<dbReference type="PROSITE" id="PS50112">
    <property type="entry name" value="PAS"/>
    <property type="match status" value="2"/>
</dbReference>
<evidence type="ECO:0000259" key="1">
    <source>
        <dbReference type="PROSITE" id="PS50112"/>
    </source>
</evidence>
<dbReference type="AlphaFoldDB" id="A0A6A7K4K0"/>
<feature type="domain" description="PAS" evidence="1">
    <location>
        <begin position="393"/>
        <end position="466"/>
    </location>
</feature>
<dbReference type="InterPro" id="IPR043128">
    <property type="entry name" value="Rev_trsase/Diguanyl_cyclase"/>
</dbReference>
<dbReference type="Pfam" id="PF00989">
    <property type="entry name" value="PAS"/>
    <property type="match status" value="1"/>
</dbReference>
<dbReference type="InterPro" id="IPR013767">
    <property type="entry name" value="PAS_fold"/>
</dbReference>
<dbReference type="Gene3D" id="3.30.450.20">
    <property type="entry name" value="PAS domain"/>
    <property type="match status" value="4"/>
</dbReference>
<evidence type="ECO:0000259" key="4">
    <source>
        <dbReference type="PROSITE" id="PS51832"/>
    </source>
</evidence>
<dbReference type="InterPro" id="IPR000014">
    <property type="entry name" value="PAS"/>
</dbReference>
<dbReference type="Gene3D" id="3.30.70.270">
    <property type="match status" value="1"/>
</dbReference>
<evidence type="ECO:0000313" key="5">
    <source>
        <dbReference type="EMBL" id="MPW24310.1"/>
    </source>
</evidence>
<dbReference type="SUPFAM" id="SSF55785">
    <property type="entry name" value="PYP-like sensor domain (PAS domain)"/>
    <property type="match status" value="3"/>
</dbReference>
<feature type="domain" description="HD-GYP" evidence="4">
    <location>
        <begin position="673"/>
        <end position="861"/>
    </location>
</feature>
<evidence type="ECO:0000259" key="2">
    <source>
        <dbReference type="PROSITE" id="PS50113"/>
    </source>
</evidence>
<dbReference type="InterPro" id="IPR035965">
    <property type="entry name" value="PAS-like_dom_sf"/>
</dbReference>
<dbReference type="InterPro" id="IPR003607">
    <property type="entry name" value="HD/PDEase_dom"/>
</dbReference>
<reference evidence="5 6" key="1">
    <citation type="submission" date="2019-10" db="EMBL/GenBank/DDBJ databases">
        <title>Alkalibaculum tamaniensis sp.nov., a new alkaliphilic acetogen, isolated on methoxylated aromatics from a mud volcano.</title>
        <authorList>
            <person name="Khomyakova M.A."/>
            <person name="Merkel A.Y."/>
            <person name="Bonch-Osmolovskaya E.A."/>
            <person name="Slobodkin A.I."/>
        </authorList>
    </citation>
    <scope>NUCLEOTIDE SEQUENCE [LARGE SCALE GENOMIC DNA]</scope>
    <source>
        <strain evidence="5 6">M08DMB</strain>
    </source>
</reference>
<dbReference type="Pfam" id="PF00990">
    <property type="entry name" value="GGDEF"/>
    <property type="match status" value="1"/>
</dbReference>
<gene>
    <name evidence="5" type="ORF">GC105_00690</name>
</gene>
<dbReference type="PANTHER" id="PTHR43155:SF2">
    <property type="entry name" value="CYCLIC DI-GMP PHOSPHODIESTERASE PA4108"/>
    <property type="match status" value="1"/>
</dbReference>
<dbReference type="CDD" id="cd00077">
    <property type="entry name" value="HDc"/>
    <property type="match status" value="1"/>
</dbReference>
<feature type="domain" description="GGDEF" evidence="3">
    <location>
        <begin position="552"/>
        <end position="682"/>
    </location>
</feature>
<feature type="domain" description="PAS" evidence="1">
    <location>
        <begin position="293"/>
        <end position="314"/>
    </location>
</feature>
<protein>
    <submittedName>
        <fullName evidence="5">PAS domain S-box protein</fullName>
    </submittedName>
</protein>
<dbReference type="InterPro" id="IPR001610">
    <property type="entry name" value="PAC"/>
</dbReference>
<organism evidence="5 6">
    <name type="scientific">Alkalibaculum sporogenes</name>
    <dbReference type="NCBI Taxonomy" id="2655001"/>
    <lineage>
        <taxon>Bacteria</taxon>
        <taxon>Bacillati</taxon>
        <taxon>Bacillota</taxon>
        <taxon>Clostridia</taxon>
        <taxon>Eubacteriales</taxon>
        <taxon>Eubacteriaceae</taxon>
        <taxon>Alkalibaculum</taxon>
    </lineage>
</organism>
<feature type="domain" description="PAC" evidence="2">
    <location>
        <begin position="471"/>
        <end position="523"/>
    </location>
</feature>
<dbReference type="SMART" id="SM00091">
    <property type="entry name" value="PAS"/>
    <property type="match status" value="4"/>
</dbReference>
<dbReference type="InterPro" id="IPR000700">
    <property type="entry name" value="PAS-assoc_C"/>
</dbReference>
<dbReference type="InterPro" id="IPR000160">
    <property type="entry name" value="GGDEF_dom"/>
</dbReference>
<dbReference type="Gene3D" id="1.10.3210.10">
    <property type="entry name" value="Hypothetical protein af1432"/>
    <property type="match status" value="1"/>
</dbReference>
<proteinExistence type="predicted"/>
<dbReference type="NCBIfam" id="TIGR00229">
    <property type="entry name" value="sensory_box"/>
    <property type="match status" value="3"/>
</dbReference>
<dbReference type="CDD" id="cd01949">
    <property type="entry name" value="GGDEF"/>
    <property type="match status" value="1"/>
</dbReference>
<dbReference type="InterPro" id="IPR037522">
    <property type="entry name" value="HD_GYP_dom"/>
</dbReference>
<dbReference type="EMBL" id="WHNX01000001">
    <property type="protein sequence ID" value="MPW24310.1"/>
    <property type="molecule type" value="Genomic_DNA"/>
</dbReference>
<keyword evidence="6" id="KW-1185">Reference proteome</keyword>
<dbReference type="PANTHER" id="PTHR43155">
    <property type="entry name" value="CYCLIC DI-GMP PHOSPHODIESTERASE PA4108-RELATED"/>
    <property type="match status" value="1"/>
</dbReference>
<dbReference type="SUPFAM" id="SSF55073">
    <property type="entry name" value="Nucleotide cyclase"/>
    <property type="match status" value="1"/>
</dbReference>
<dbReference type="CDD" id="cd00130">
    <property type="entry name" value="PAS"/>
    <property type="match status" value="3"/>
</dbReference>
<dbReference type="SMART" id="SM00471">
    <property type="entry name" value="HDc"/>
    <property type="match status" value="1"/>
</dbReference>
<dbReference type="PROSITE" id="PS50887">
    <property type="entry name" value="GGDEF"/>
    <property type="match status" value="1"/>
</dbReference>
<dbReference type="Proteomes" id="UP000440004">
    <property type="component" value="Unassembled WGS sequence"/>
</dbReference>
<dbReference type="SMART" id="SM00267">
    <property type="entry name" value="GGDEF"/>
    <property type="match status" value="1"/>
</dbReference>
<sequence>MKIMNNNDYEEMIHLAPFGYAYHEVILDDKGNAIDYIFLDMNKSFELMTGFEREKILNKNVTHVLPQIRIGQFDWVDFYGKVALNGEKQEFTEYAEPLNRWYKVTAFSTKKGYFTTFIQDVTIEMDQMIELEKQKSSFETISRELEIIFNSTQDAMVLIQVDDGKFTFIRNNEAHQKATGISIEEINGKKPSHFFGQEMGEIIEKKYRECVEKREPVIYERILELPTGKKTWLTCINPVIENKDVVFIVAASKDITLEKTIEKEKEDLLQRSKAVFNEHTAVILNIESESGHGRIIDANPAALSFYGYSREEILKLHIQDINILSQSEIEKIKLRALSNNQKYFLFPHRLKNGEIRFVDVYSSPIRINGKKERYSIIFDVTDREEYKMKLFHEKELLRTTLLSIGDGVVTTDKVGSITSMNKVAEEITGWTQKEARGKSFSEVFKLISETTLKEVENPIEIVLRSGKIVGLANHTALINKYGDMIPVADSAAPIKDEKGNIFGVVMVVRDVSKEKEQMDRILYLSYYDTLTGLYNRGFMEEELLRIDSSNETPCGVILGDLNGLKLVNDVFGHASGDELLICAANIITECCRKEDIIARWGGDEFLILLPKTDALTIERIVQRIMDKCLEDNKDGTQVSIALGYAVKKNDYENINKTIKDAEEHMYRRKLLEGKSFRNSIINTMISTLFSKSMETEAHASRLKDHCVEVANRLELSSKDLDELVLLAVLHDIGKVAIDESILMKSGSLTEQEWVEMRKHPEIGYRIAHNIPELVSVADYILHHHERWDGKGYPHGLKREEIPIHCRILSVVDAYDAMTNDRYYRKAMNSQEALEELRRNSGKQFDERVVDTFLQYIEGKDL</sequence>
<dbReference type="SUPFAM" id="SSF109604">
    <property type="entry name" value="HD-domain/PDEase-like"/>
    <property type="match status" value="1"/>
</dbReference>
<comment type="caution">
    <text evidence="5">The sequence shown here is derived from an EMBL/GenBank/DDBJ whole genome shotgun (WGS) entry which is preliminary data.</text>
</comment>
<evidence type="ECO:0000313" key="6">
    <source>
        <dbReference type="Proteomes" id="UP000440004"/>
    </source>
</evidence>
<dbReference type="Pfam" id="PF13426">
    <property type="entry name" value="PAS_9"/>
    <property type="match status" value="3"/>
</dbReference>